<dbReference type="EMBL" id="JAUMIS010000002">
    <property type="protein sequence ID" value="MDO3722158.1"/>
    <property type="molecule type" value="Genomic_DNA"/>
</dbReference>
<gene>
    <name evidence="1" type="ORF">QVZ43_10535</name>
</gene>
<organism evidence="1 2">
    <name type="scientific">Marinobacter suaedae</name>
    <dbReference type="NCBI Taxonomy" id="3057675"/>
    <lineage>
        <taxon>Bacteria</taxon>
        <taxon>Pseudomonadati</taxon>
        <taxon>Pseudomonadota</taxon>
        <taxon>Gammaproteobacteria</taxon>
        <taxon>Pseudomonadales</taxon>
        <taxon>Marinobacteraceae</taxon>
        <taxon>Marinobacter</taxon>
    </lineage>
</organism>
<sequence>MKANDSANLIPQAVFSFHEGFLVKHYISNAMLALGVALRQLQFGRLSAA</sequence>
<name>A0ABT8W1M7_9GAMM</name>
<reference evidence="1" key="1">
    <citation type="submission" date="2023-07" db="EMBL/GenBank/DDBJ databases">
        <title>Marinobacter sp. chi1 genome sequencing and assembly.</title>
        <authorList>
            <person name="Park S."/>
        </authorList>
    </citation>
    <scope>NUCLEOTIDE SEQUENCE</scope>
    <source>
        <strain evidence="1">Chi1</strain>
    </source>
</reference>
<comment type="caution">
    <text evidence="1">The sequence shown here is derived from an EMBL/GenBank/DDBJ whole genome shotgun (WGS) entry which is preliminary data.</text>
</comment>
<evidence type="ECO:0000313" key="2">
    <source>
        <dbReference type="Proteomes" id="UP001168640"/>
    </source>
</evidence>
<proteinExistence type="predicted"/>
<accession>A0ABT8W1M7</accession>
<dbReference type="Proteomes" id="UP001168640">
    <property type="component" value="Unassembled WGS sequence"/>
</dbReference>
<evidence type="ECO:0000313" key="1">
    <source>
        <dbReference type="EMBL" id="MDO3722158.1"/>
    </source>
</evidence>
<protein>
    <submittedName>
        <fullName evidence="1">Uncharacterized protein</fullName>
    </submittedName>
</protein>
<keyword evidence="2" id="KW-1185">Reference proteome</keyword>
<dbReference type="RefSeq" id="WP_302909904.1">
    <property type="nucleotide sequence ID" value="NZ_JAUMIS010000002.1"/>
</dbReference>